<dbReference type="SUPFAM" id="SSF55961">
    <property type="entry name" value="Bet v1-like"/>
    <property type="match status" value="1"/>
</dbReference>
<evidence type="ECO:0000256" key="1">
    <source>
        <dbReference type="ARBA" id="ARBA00001962"/>
    </source>
</evidence>
<evidence type="ECO:0000259" key="15">
    <source>
        <dbReference type="PROSITE" id="PS51296"/>
    </source>
</evidence>
<organism evidence="16 17">
    <name type="scientific">Marchantia polymorpha subsp. ruderalis</name>
    <dbReference type="NCBI Taxonomy" id="1480154"/>
    <lineage>
        <taxon>Eukaryota</taxon>
        <taxon>Viridiplantae</taxon>
        <taxon>Streptophyta</taxon>
        <taxon>Embryophyta</taxon>
        <taxon>Marchantiophyta</taxon>
        <taxon>Marchantiopsida</taxon>
        <taxon>Marchantiidae</taxon>
        <taxon>Marchantiales</taxon>
        <taxon>Marchantiaceae</taxon>
        <taxon>Marchantia</taxon>
    </lineage>
</organism>
<evidence type="ECO:0000256" key="10">
    <source>
        <dbReference type="ARBA" id="ARBA00023002"/>
    </source>
</evidence>
<dbReference type="InterPro" id="IPR015879">
    <property type="entry name" value="Ring_hydroxy_dOase_asu_C_dom"/>
</dbReference>
<dbReference type="Gene3D" id="3.90.380.10">
    <property type="entry name" value="Naphthalene 1,2-dioxygenase Alpha Subunit, Chain A, domain 1"/>
    <property type="match status" value="1"/>
</dbReference>
<dbReference type="Proteomes" id="UP000077202">
    <property type="component" value="Unassembled WGS sequence"/>
</dbReference>
<evidence type="ECO:0000256" key="8">
    <source>
        <dbReference type="ARBA" id="ARBA00022723"/>
    </source>
</evidence>
<evidence type="ECO:0000256" key="2">
    <source>
        <dbReference type="ARBA" id="ARBA00002149"/>
    </source>
</evidence>
<evidence type="ECO:0000313" key="17">
    <source>
        <dbReference type="Proteomes" id="UP000077202"/>
    </source>
</evidence>
<comment type="function">
    <text evidence="2">Catalyzes the first step of the osmoprotectant glycine betaine synthesis.</text>
</comment>
<dbReference type="GO" id="GO:0005506">
    <property type="term" value="F:iron ion binding"/>
    <property type="evidence" value="ECO:0007669"/>
    <property type="project" value="InterPro"/>
</dbReference>
<dbReference type="GO" id="GO:0019285">
    <property type="term" value="P:glycine betaine biosynthetic process from choline"/>
    <property type="evidence" value="ECO:0007669"/>
    <property type="project" value="UniProtKB-UniPathway"/>
</dbReference>
<evidence type="ECO:0000256" key="7">
    <source>
        <dbReference type="ARBA" id="ARBA00022714"/>
    </source>
</evidence>
<evidence type="ECO:0000256" key="14">
    <source>
        <dbReference type="ARBA" id="ARBA00049097"/>
    </source>
</evidence>
<keyword evidence="9" id="KW-0809">Transit peptide</keyword>
<dbReference type="Gene3D" id="2.102.10.10">
    <property type="entry name" value="Rieske [2Fe-2S] iron-sulphur domain"/>
    <property type="match status" value="1"/>
</dbReference>
<evidence type="ECO:0000256" key="6">
    <source>
        <dbReference type="ARBA" id="ARBA00014931"/>
    </source>
</evidence>
<accession>A0A176VVG9</accession>
<evidence type="ECO:0000256" key="11">
    <source>
        <dbReference type="ARBA" id="ARBA00023004"/>
    </source>
</evidence>
<dbReference type="GO" id="GO:0051537">
    <property type="term" value="F:2 iron, 2 sulfur cluster binding"/>
    <property type="evidence" value="ECO:0007669"/>
    <property type="project" value="UniProtKB-KW"/>
</dbReference>
<dbReference type="Pfam" id="PF00355">
    <property type="entry name" value="Rieske"/>
    <property type="match status" value="1"/>
</dbReference>
<dbReference type="AlphaFoldDB" id="A0A176VVG9"/>
<protein>
    <recommendedName>
        <fullName evidence="6">Choline monooxygenase, chloroplastic</fullName>
        <ecNumber evidence="5">1.14.15.7</ecNumber>
    </recommendedName>
</protein>
<evidence type="ECO:0000256" key="3">
    <source>
        <dbReference type="ARBA" id="ARBA00004866"/>
    </source>
</evidence>
<dbReference type="PANTHER" id="PTHR43756:SF5">
    <property type="entry name" value="CHOLINE MONOOXYGENASE, CHLOROPLASTIC"/>
    <property type="match status" value="1"/>
</dbReference>
<dbReference type="PROSITE" id="PS51296">
    <property type="entry name" value="RIESKE"/>
    <property type="match status" value="1"/>
</dbReference>
<comment type="cofactor">
    <cofactor evidence="13">
        <name>[2Fe-2S] cluster</name>
        <dbReference type="ChEBI" id="CHEBI:190135"/>
    </cofactor>
</comment>
<comment type="similarity">
    <text evidence="4">Belongs to the choline monooxygenase family.</text>
</comment>
<evidence type="ECO:0000256" key="4">
    <source>
        <dbReference type="ARBA" id="ARBA00010848"/>
    </source>
</evidence>
<reference evidence="16" key="1">
    <citation type="submission" date="2016-03" db="EMBL/GenBank/DDBJ databases">
        <title>Mechanisms controlling the formation of the plant cell surface in tip-growing cells are functionally conserved among land plants.</title>
        <authorList>
            <person name="Honkanen S."/>
            <person name="Jones V.A."/>
            <person name="Morieri G."/>
            <person name="Champion C."/>
            <person name="Hetherington A.J."/>
            <person name="Kelly S."/>
            <person name="Saint-Marcoux D."/>
            <person name="Proust H."/>
            <person name="Prescott H."/>
            <person name="Dolan L."/>
        </authorList>
    </citation>
    <scope>NUCLEOTIDE SEQUENCE [LARGE SCALE GENOMIC DNA]</scope>
    <source>
        <tissue evidence="16">Whole gametophyte</tissue>
    </source>
</reference>
<keyword evidence="17" id="KW-1185">Reference proteome</keyword>
<evidence type="ECO:0000256" key="5">
    <source>
        <dbReference type="ARBA" id="ARBA00012763"/>
    </source>
</evidence>
<dbReference type="PANTHER" id="PTHR43756">
    <property type="entry name" value="CHOLINE MONOOXYGENASE, CHLOROPLASTIC"/>
    <property type="match status" value="1"/>
</dbReference>
<evidence type="ECO:0000256" key="12">
    <source>
        <dbReference type="ARBA" id="ARBA00023014"/>
    </source>
</evidence>
<dbReference type="SUPFAM" id="SSF50022">
    <property type="entry name" value="ISP domain"/>
    <property type="match status" value="1"/>
</dbReference>
<keyword evidence="8" id="KW-0479">Metal-binding</keyword>
<keyword evidence="11" id="KW-0408">Iron</keyword>
<sequence>MRWKSYLKRREMNKILRSTKKDAQHCFNVEEILSTKESEASLTWSTKINSLHVPGQQDQFEVLFATSDCERNRILVTADYEFTKSESEMASGGGMRLVRSTLQSLLSGRRPLGSLGVIPTVECSIWKRRNVNNSHPPGFVPNRWSSVEAEISRFDRVIQIEEASTPPSSWYTNLEIFSLELEKVFERRWQAVGFAHQLQKPGDYFTGKVGRVTYVVCKDEQGTLRAYHNVCRHHAAAVASGQGCTSSFVCPYHGWIYGLDGRLQKATRIGGMRNFTARESGLSRLSVGTWGPFVLIKSPEQGAVSEPDSVAVEKQWLGSAAKTLKGSNIDSSLLHVGKREYTINCNWKVFCDNYLDGGYHIPHAHASLAASLNLKQYNTTLSEKVSIQTCMVAASGGDHRYVSNGETQISSTNDRKKRRADNAVFAFVYPNFMINRYGPWMDTNLVLPVSATQCRVVINWFLEPDFPNDEALIKSSIETSDVVQQEDIVLCESVQEGLQSPAYDVGRYAPKVEYAMHHFHVLLHEDLSM</sequence>
<dbReference type="UniPathway" id="UPA00529">
    <property type="reaction ID" value="UER00430"/>
</dbReference>
<dbReference type="InterPro" id="IPR036922">
    <property type="entry name" value="Rieske_2Fe-2S_sf"/>
</dbReference>
<evidence type="ECO:0000313" key="16">
    <source>
        <dbReference type="EMBL" id="OAE24413.1"/>
    </source>
</evidence>
<gene>
    <name evidence="16" type="ORF">AXG93_4530s1150</name>
</gene>
<comment type="cofactor">
    <cofactor evidence="1">
        <name>Fe cation</name>
        <dbReference type="ChEBI" id="CHEBI:24875"/>
    </cofactor>
</comment>
<comment type="pathway">
    <text evidence="3">Amine and polyamine biosynthesis; betaine biosynthesis via choline pathway; betaine aldehyde from choline (monooxygenase route): step 1/1.</text>
</comment>
<dbReference type="EC" id="1.14.15.7" evidence="5"/>
<dbReference type="InterPro" id="IPR001663">
    <property type="entry name" value="Rng_hydr_dOase-A"/>
</dbReference>
<dbReference type="EMBL" id="LVLJ01002607">
    <property type="protein sequence ID" value="OAE24413.1"/>
    <property type="molecule type" value="Genomic_DNA"/>
</dbReference>
<keyword evidence="7" id="KW-0001">2Fe-2S</keyword>
<comment type="catalytic activity">
    <reaction evidence="14">
        <text>choline + 2 reduced [2Fe-2S]-[ferredoxin] + O2 + 2 H(+) = betaine aldehyde hydrate + 2 oxidized [2Fe-2S]-[ferredoxin] + H2O</text>
        <dbReference type="Rhea" id="RHEA:17769"/>
        <dbReference type="Rhea" id="RHEA-COMP:10000"/>
        <dbReference type="Rhea" id="RHEA-COMP:10001"/>
        <dbReference type="ChEBI" id="CHEBI:15354"/>
        <dbReference type="ChEBI" id="CHEBI:15377"/>
        <dbReference type="ChEBI" id="CHEBI:15378"/>
        <dbReference type="ChEBI" id="CHEBI:15379"/>
        <dbReference type="ChEBI" id="CHEBI:15870"/>
        <dbReference type="ChEBI" id="CHEBI:33737"/>
        <dbReference type="ChEBI" id="CHEBI:33738"/>
        <dbReference type="EC" id="1.14.15.7"/>
    </reaction>
</comment>
<dbReference type="InterPro" id="IPR017941">
    <property type="entry name" value="Rieske_2Fe-2S"/>
</dbReference>
<proteinExistence type="inferred from homology"/>
<feature type="domain" description="Rieske" evidence="15">
    <location>
        <begin position="189"/>
        <end position="296"/>
    </location>
</feature>
<keyword evidence="10" id="KW-0560">Oxidoreductase</keyword>
<comment type="caution">
    <text evidence="16">The sequence shown here is derived from an EMBL/GenBank/DDBJ whole genome shotgun (WGS) entry which is preliminary data.</text>
</comment>
<keyword evidence="12" id="KW-0411">Iron-sulfur</keyword>
<dbReference type="PRINTS" id="PR00090">
    <property type="entry name" value="RNGDIOXGNASE"/>
</dbReference>
<dbReference type="CDD" id="cd08883">
    <property type="entry name" value="RHO_alpha_C_CMO-like"/>
    <property type="match status" value="1"/>
</dbReference>
<name>A0A176VVG9_MARPO</name>
<evidence type="ECO:0000256" key="9">
    <source>
        <dbReference type="ARBA" id="ARBA00022946"/>
    </source>
</evidence>
<dbReference type="Pfam" id="PF00848">
    <property type="entry name" value="Ring_hydroxyl_A"/>
    <property type="match status" value="1"/>
</dbReference>
<evidence type="ECO:0000256" key="13">
    <source>
        <dbReference type="ARBA" id="ARBA00034078"/>
    </source>
</evidence>
<dbReference type="GO" id="GO:0019133">
    <property type="term" value="F:choline monooxygenase activity"/>
    <property type="evidence" value="ECO:0007669"/>
    <property type="project" value="UniProtKB-EC"/>
</dbReference>